<sequence length="295" mass="33481">MGQEEAVDKLGCEKAFVRLLRADEIVCRVSTINERGLSLLLFKDARVDQKILDETFTPFGWKRTHQIIDGNLYCTVEIWDSEKCQWIAKQDVGTTSYSEKEKGQASDSFKRACFNWGVGRELYTAPFIWIGAGHATIQKKDNKFTTSDRFSVESISYNEQREINALVIVNGKGVKVFELKPRQKGRQDIGNQQNTGGKPDEGQEADCKEEPSRETGSREKAGQELGNRQKAGQKPEENRITDMQKSILEQELKRTGVPIENVLARYKIHKLEQMTLEIYTKALNGLKKSKTKEAA</sequence>
<gene>
    <name evidence="2" type="ORF">GN277_23940</name>
</gene>
<protein>
    <submittedName>
        <fullName evidence="2">Uncharacterized protein</fullName>
    </submittedName>
</protein>
<feature type="compositionally biased region" description="Basic and acidic residues" evidence="1">
    <location>
        <begin position="198"/>
        <end position="222"/>
    </location>
</feature>
<dbReference type="Proteomes" id="UP000460412">
    <property type="component" value="Unassembled WGS sequence"/>
</dbReference>
<comment type="caution">
    <text evidence="2">The sequence shown here is derived from an EMBL/GenBank/DDBJ whole genome shotgun (WGS) entry which is preliminary data.</text>
</comment>
<reference evidence="2 3" key="1">
    <citation type="submission" date="2019-12" db="EMBL/GenBank/DDBJ databases">
        <title>Sporaefaciens musculi gen. nov., sp. nov., a novel bacterium isolated from the caecum of an obese mouse.</title>
        <authorList>
            <person name="Rasmussen T.S."/>
            <person name="Streidl T."/>
            <person name="Hitch T.C.A."/>
            <person name="Wortmann E."/>
            <person name="Deptula P."/>
            <person name="Hansen M."/>
            <person name="Nielsen D.S."/>
            <person name="Clavel T."/>
            <person name="Vogensen F.K."/>
        </authorList>
    </citation>
    <scope>NUCLEOTIDE SEQUENCE [LARGE SCALE GENOMIC DNA]</scope>
    <source>
        <strain evidence="2 3">WCA-9-b2</strain>
    </source>
</reference>
<evidence type="ECO:0000313" key="2">
    <source>
        <dbReference type="EMBL" id="MXP78291.1"/>
    </source>
</evidence>
<evidence type="ECO:0000313" key="3">
    <source>
        <dbReference type="Proteomes" id="UP000460412"/>
    </source>
</evidence>
<evidence type="ECO:0000256" key="1">
    <source>
        <dbReference type="SAM" id="MobiDB-lite"/>
    </source>
</evidence>
<proteinExistence type="predicted"/>
<keyword evidence="3" id="KW-1185">Reference proteome</keyword>
<dbReference type="AlphaFoldDB" id="A0A7X3MKX8"/>
<dbReference type="EMBL" id="WUQX01000001">
    <property type="protein sequence ID" value="MXP78291.1"/>
    <property type="molecule type" value="Genomic_DNA"/>
</dbReference>
<name>A0A7X3MKX8_9FIRM</name>
<organism evidence="2 3">
    <name type="scientific">Sporofaciens musculi</name>
    <dbReference type="NCBI Taxonomy" id="2681861"/>
    <lineage>
        <taxon>Bacteria</taxon>
        <taxon>Bacillati</taxon>
        <taxon>Bacillota</taxon>
        <taxon>Clostridia</taxon>
        <taxon>Lachnospirales</taxon>
        <taxon>Lachnospiraceae</taxon>
        <taxon>Sporofaciens</taxon>
    </lineage>
</organism>
<feature type="region of interest" description="Disordered" evidence="1">
    <location>
        <begin position="180"/>
        <end position="240"/>
    </location>
</feature>
<accession>A0A7X3MKX8</accession>